<dbReference type="OrthoDB" id="9786864at2"/>
<dbReference type="Pfam" id="PF03807">
    <property type="entry name" value="F420_oxidored"/>
    <property type="match status" value="1"/>
</dbReference>
<dbReference type="PANTHER" id="PTHR14239">
    <property type="entry name" value="DUDULIN-RELATED"/>
    <property type="match status" value="1"/>
</dbReference>
<dbReference type="GO" id="GO:0016491">
    <property type="term" value="F:oxidoreductase activity"/>
    <property type="evidence" value="ECO:0007669"/>
    <property type="project" value="UniProtKB-KW"/>
</dbReference>
<dbReference type="SUPFAM" id="SSF51735">
    <property type="entry name" value="NAD(P)-binding Rossmann-fold domains"/>
    <property type="match status" value="1"/>
</dbReference>
<dbReference type="InterPro" id="IPR028939">
    <property type="entry name" value="P5C_Rdtase_cat_N"/>
</dbReference>
<dbReference type="Proteomes" id="UP000321532">
    <property type="component" value="Unassembled WGS sequence"/>
</dbReference>
<evidence type="ECO:0000256" key="1">
    <source>
        <dbReference type="ARBA" id="ARBA00023002"/>
    </source>
</evidence>
<dbReference type="EMBL" id="BJYS01000021">
    <property type="protein sequence ID" value="GEO05168.1"/>
    <property type="molecule type" value="Genomic_DNA"/>
</dbReference>
<evidence type="ECO:0000259" key="2">
    <source>
        <dbReference type="Pfam" id="PF03807"/>
    </source>
</evidence>
<dbReference type="GO" id="GO:0003677">
    <property type="term" value="F:DNA binding"/>
    <property type="evidence" value="ECO:0007669"/>
    <property type="project" value="UniProtKB-KW"/>
</dbReference>
<reference evidence="3 4" key="1">
    <citation type="submission" date="2019-07" db="EMBL/GenBank/DDBJ databases">
        <title>Whole genome shotgun sequence of Adhaeribacter aerolatus NBRC 106133.</title>
        <authorList>
            <person name="Hosoyama A."/>
            <person name="Uohara A."/>
            <person name="Ohji S."/>
            <person name="Ichikawa N."/>
        </authorList>
    </citation>
    <scope>NUCLEOTIDE SEQUENCE [LARGE SCALE GENOMIC DNA]</scope>
    <source>
        <strain evidence="3 4">NBRC 106133</strain>
    </source>
</reference>
<keyword evidence="4" id="KW-1185">Reference proteome</keyword>
<organism evidence="3 4">
    <name type="scientific">Adhaeribacter aerolatus</name>
    <dbReference type="NCBI Taxonomy" id="670289"/>
    <lineage>
        <taxon>Bacteria</taxon>
        <taxon>Pseudomonadati</taxon>
        <taxon>Bacteroidota</taxon>
        <taxon>Cytophagia</taxon>
        <taxon>Cytophagales</taxon>
        <taxon>Hymenobacteraceae</taxon>
        <taxon>Adhaeribacter</taxon>
    </lineage>
</organism>
<keyword evidence="1" id="KW-0560">Oxidoreductase</keyword>
<sequence length="217" mass="23280">MKIGILGTGMVGTTIGSKLIKLNHEVKLGSRAADNPKAIEWVKQAGANASQGTFTDAAAFGEIIFNCTKGDASLAALQQAGAANLAGKILLDVANPLDFSRGMPPTLIPEFANTTSLGEEIQKAFPETKVVKTLNTVNCNLMVDASLVAGEHDLFICGNDKAAKERVIQMLQQDFNWTSIIDLGDITNARATEMILPLWVRLYGYLQTPNFNLKVVS</sequence>
<dbReference type="Gene3D" id="3.40.50.720">
    <property type="entry name" value="NAD(P)-binding Rossmann-like Domain"/>
    <property type="match status" value="1"/>
</dbReference>
<dbReference type="AlphaFoldDB" id="A0A512AZM4"/>
<name>A0A512AZM4_9BACT</name>
<feature type="domain" description="Pyrroline-5-carboxylate reductase catalytic N-terminal" evidence="2">
    <location>
        <begin position="2"/>
        <end position="96"/>
    </location>
</feature>
<accession>A0A512AZM4</accession>
<evidence type="ECO:0000313" key="4">
    <source>
        <dbReference type="Proteomes" id="UP000321532"/>
    </source>
</evidence>
<dbReference type="RefSeq" id="WP_146898574.1">
    <property type="nucleotide sequence ID" value="NZ_BJYS01000021.1"/>
</dbReference>
<gene>
    <name evidence="3" type="ORF">AAE02nite_28320</name>
</gene>
<dbReference type="InterPro" id="IPR051267">
    <property type="entry name" value="STEAP_metalloreductase"/>
</dbReference>
<evidence type="ECO:0000313" key="3">
    <source>
        <dbReference type="EMBL" id="GEO05168.1"/>
    </source>
</evidence>
<comment type="caution">
    <text evidence="3">The sequence shown here is derived from an EMBL/GenBank/DDBJ whole genome shotgun (WGS) entry which is preliminary data.</text>
</comment>
<keyword evidence="3" id="KW-0238">DNA-binding</keyword>
<proteinExistence type="predicted"/>
<protein>
    <submittedName>
        <fullName evidence="3">DNA-binding protein</fullName>
    </submittedName>
</protein>
<dbReference type="InterPro" id="IPR036291">
    <property type="entry name" value="NAD(P)-bd_dom_sf"/>
</dbReference>